<dbReference type="InParanoid" id="A0A1V8S8X0"/>
<evidence type="ECO:0000259" key="2">
    <source>
        <dbReference type="Pfam" id="PF20255"/>
    </source>
</evidence>
<evidence type="ECO:0000256" key="1">
    <source>
        <dbReference type="SAM" id="MobiDB-lite"/>
    </source>
</evidence>
<proteinExistence type="predicted"/>
<protein>
    <recommendedName>
        <fullName evidence="2">DUF6606 domain-containing protein</fullName>
    </recommendedName>
</protein>
<name>A0A1V8S8X0_9PEZI</name>
<reference evidence="4" key="1">
    <citation type="submission" date="2017-03" db="EMBL/GenBank/DDBJ databases">
        <title>Genomes of endolithic fungi from Antarctica.</title>
        <authorList>
            <person name="Coleine C."/>
            <person name="Masonjones S."/>
            <person name="Stajich J.E."/>
        </authorList>
    </citation>
    <scope>NUCLEOTIDE SEQUENCE [LARGE SCALE GENOMIC DNA]</scope>
    <source>
        <strain evidence="4">CCFEE 5527</strain>
    </source>
</reference>
<feature type="domain" description="DUF6606" evidence="2">
    <location>
        <begin position="13"/>
        <end position="279"/>
    </location>
</feature>
<evidence type="ECO:0000313" key="3">
    <source>
        <dbReference type="EMBL" id="OQN95704.1"/>
    </source>
</evidence>
<comment type="caution">
    <text evidence="3">The sequence shown here is derived from an EMBL/GenBank/DDBJ whole genome shotgun (WGS) entry which is preliminary data.</text>
</comment>
<dbReference type="AlphaFoldDB" id="A0A1V8S8X0"/>
<dbReference type="InterPro" id="IPR046541">
    <property type="entry name" value="DUF6606"/>
</dbReference>
<evidence type="ECO:0000313" key="4">
    <source>
        <dbReference type="Proteomes" id="UP000192596"/>
    </source>
</evidence>
<gene>
    <name evidence="3" type="ORF">B0A48_18452</name>
</gene>
<feature type="region of interest" description="Disordered" evidence="1">
    <location>
        <begin position="175"/>
        <end position="195"/>
    </location>
</feature>
<dbReference type="Proteomes" id="UP000192596">
    <property type="component" value="Unassembled WGS sequence"/>
</dbReference>
<feature type="compositionally biased region" description="Basic and acidic residues" evidence="1">
    <location>
        <begin position="186"/>
        <end position="195"/>
    </location>
</feature>
<dbReference type="STRING" id="1507870.A0A1V8S8X0"/>
<dbReference type="Pfam" id="PF20255">
    <property type="entry name" value="DUF6606"/>
    <property type="match status" value="1"/>
</dbReference>
<accession>A0A1V8S8X0</accession>
<dbReference type="EMBL" id="NAJO01000081">
    <property type="protein sequence ID" value="OQN95704.1"/>
    <property type="molecule type" value="Genomic_DNA"/>
</dbReference>
<dbReference type="OrthoDB" id="3182339at2759"/>
<organism evidence="3 4">
    <name type="scientific">Cryoendolithus antarcticus</name>
    <dbReference type="NCBI Taxonomy" id="1507870"/>
    <lineage>
        <taxon>Eukaryota</taxon>
        <taxon>Fungi</taxon>
        <taxon>Dikarya</taxon>
        <taxon>Ascomycota</taxon>
        <taxon>Pezizomycotina</taxon>
        <taxon>Dothideomycetes</taxon>
        <taxon>Dothideomycetidae</taxon>
        <taxon>Cladosporiales</taxon>
        <taxon>Cladosporiaceae</taxon>
        <taxon>Cryoendolithus</taxon>
    </lineage>
</organism>
<sequence length="422" mass="46173">MAMQTIADGVQRLVDHVFLPPKLPLRADEASEVALIDTTIEAMNSLANMVLPGLVPAALVNAVTLLTNLKAVNSRPGGKTDETELHRILIALQPGQMLAVKVSAQNAAILVTRKPQVLIFEEFELSPQNKAVIATKGRLIRTFPGLAVAVKADLLTQSDFSSMVASTIATMCPQKVPGMQPKSKKAGTDHDEHRDTTKPAMVSELLFGVLRGIGESIPVSTISKHTRDEVLYHCAESPWQRSPMSLLVRVALQLVISRSPDGSYELYKEVIVFVMTHLLGKASHLPTETIYVMKAKVHWRLQKLSGAGPPTLPSSVYTNINSTLQHASDTVSARWATIQRQDARDMQLDDLATLDFEEDTLVALPALDEYIRATLSRQHDSLRPCFLPCSQTIAHNLDGLPNLPGNNSEDPPHAAVNLMRFE</sequence>
<keyword evidence="4" id="KW-1185">Reference proteome</keyword>